<dbReference type="STRING" id="1802461.A3B24_01290"/>
<reference evidence="2 3" key="1">
    <citation type="journal article" date="2016" name="Nat. Commun.">
        <title>Thousands of microbial genomes shed light on interconnected biogeochemical processes in an aquifer system.</title>
        <authorList>
            <person name="Anantharaman K."/>
            <person name="Brown C.T."/>
            <person name="Hug L.A."/>
            <person name="Sharon I."/>
            <person name="Castelle C.J."/>
            <person name="Probst A.J."/>
            <person name="Thomas B.C."/>
            <person name="Singh A."/>
            <person name="Wilkins M.J."/>
            <person name="Karaoz U."/>
            <person name="Brodie E.L."/>
            <person name="Williams K.H."/>
            <person name="Hubbard S.S."/>
            <person name="Banfield J.F."/>
        </authorList>
    </citation>
    <scope>NUCLEOTIDE SEQUENCE [LARGE SCALE GENOMIC DNA]</scope>
</reference>
<evidence type="ECO:0000313" key="2">
    <source>
        <dbReference type="EMBL" id="OHA73031.1"/>
    </source>
</evidence>
<comment type="caution">
    <text evidence="2">The sequence shown here is derived from an EMBL/GenBank/DDBJ whole genome shotgun (WGS) entry which is preliminary data.</text>
</comment>
<keyword evidence="1" id="KW-0812">Transmembrane</keyword>
<dbReference type="AlphaFoldDB" id="A0A1G2RLZ5"/>
<accession>A0A1G2RLZ5</accession>
<evidence type="ECO:0000313" key="3">
    <source>
        <dbReference type="Proteomes" id="UP000176917"/>
    </source>
</evidence>
<dbReference type="Proteomes" id="UP000176917">
    <property type="component" value="Unassembled WGS sequence"/>
</dbReference>
<keyword evidence="1" id="KW-0472">Membrane</keyword>
<feature type="transmembrane region" description="Helical" evidence="1">
    <location>
        <begin position="20"/>
        <end position="47"/>
    </location>
</feature>
<name>A0A1G2RLZ5_9BACT</name>
<organism evidence="2 3">
    <name type="scientific">Candidatus Wildermuthbacteria bacterium RIFCSPLOWO2_01_FULL_48_16</name>
    <dbReference type="NCBI Taxonomy" id="1802461"/>
    <lineage>
        <taxon>Bacteria</taxon>
        <taxon>Candidatus Wildermuthiibacteriota</taxon>
    </lineage>
</organism>
<feature type="transmembrane region" description="Helical" evidence="1">
    <location>
        <begin position="162"/>
        <end position="183"/>
    </location>
</feature>
<sequence>MVTRRKSIGPGRTAKISLGWVKSVVIPILVLAMVGSLVAIVFGIPIYQNAKFTSNLHTYRTQALQATTPVEFANALRRLDRSLDEFGMIQGDTTGYAYAEHNDMAYKRALIRELAARADALAKPDIALTSAEVSTGLTDMRWAVANSYLSVYGFWLWSQGGVWVAVYVPLLVFGGALALAIAVSSLPETIRNPFVAPPHPA</sequence>
<gene>
    <name evidence="2" type="ORF">A3B24_01290</name>
</gene>
<evidence type="ECO:0000256" key="1">
    <source>
        <dbReference type="SAM" id="Phobius"/>
    </source>
</evidence>
<protein>
    <submittedName>
        <fullName evidence="2">Uncharacterized protein</fullName>
    </submittedName>
</protein>
<proteinExistence type="predicted"/>
<keyword evidence="1" id="KW-1133">Transmembrane helix</keyword>
<dbReference type="EMBL" id="MHUG01000016">
    <property type="protein sequence ID" value="OHA73031.1"/>
    <property type="molecule type" value="Genomic_DNA"/>
</dbReference>